<comment type="similarity">
    <text evidence="2">Belongs to the class-II aminoacyl-tRNA synthetase family.</text>
</comment>
<keyword evidence="9" id="KW-0648">Protein biosynthesis</keyword>
<dbReference type="EMBL" id="AMCI01006148">
    <property type="protein sequence ID" value="EJW94835.1"/>
    <property type="molecule type" value="Genomic_DNA"/>
</dbReference>
<dbReference type="Gene3D" id="3.30.930.10">
    <property type="entry name" value="Bira Bifunctional Protein, Domain 2"/>
    <property type="match status" value="1"/>
</dbReference>
<dbReference type="Pfam" id="PF00152">
    <property type="entry name" value="tRNA-synt_2"/>
    <property type="match status" value="1"/>
</dbReference>
<dbReference type="NCBIfam" id="TIGR00499">
    <property type="entry name" value="lysS_bact"/>
    <property type="match status" value="1"/>
</dbReference>
<evidence type="ECO:0000256" key="2">
    <source>
        <dbReference type="ARBA" id="ARBA00008226"/>
    </source>
</evidence>
<dbReference type="NCBIfam" id="NF001756">
    <property type="entry name" value="PRK00484.1"/>
    <property type="match status" value="1"/>
</dbReference>
<proteinExistence type="inferred from homology"/>
<evidence type="ECO:0000259" key="13">
    <source>
        <dbReference type="PROSITE" id="PS50862"/>
    </source>
</evidence>
<dbReference type="HAMAP" id="MF_00252">
    <property type="entry name" value="Lys_tRNA_synth_class2"/>
    <property type="match status" value="1"/>
</dbReference>
<feature type="domain" description="Aminoacyl-transfer RNA synthetases class-II family profile" evidence="13">
    <location>
        <begin position="239"/>
        <end position="553"/>
    </location>
</feature>
<keyword evidence="6" id="KW-0479">Metal-binding</keyword>
<dbReference type="FunFam" id="2.40.50.140:FF:000024">
    <property type="entry name" value="Lysine--tRNA ligase"/>
    <property type="match status" value="1"/>
</dbReference>
<dbReference type="PANTHER" id="PTHR42918">
    <property type="entry name" value="LYSYL-TRNA SYNTHETASE"/>
    <property type="match status" value="1"/>
</dbReference>
<dbReference type="Pfam" id="PF01336">
    <property type="entry name" value="tRNA_anti-codon"/>
    <property type="match status" value="1"/>
</dbReference>
<evidence type="ECO:0000256" key="12">
    <source>
        <dbReference type="ARBA" id="ARBA00048573"/>
    </source>
</evidence>
<dbReference type="AlphaFoldDB" id="J9C4U0"/>
<dbReference type="Gene3D" id="2.40.50.140">
    <property type="entry name" value="Nucleic acid-binding proteins"/>
    <property type="match status" value="1"/>
</dbReference>
<dbReference type="GO" id="GO:0046872">
    <property type="term" value="F:metal ion binding"/>
    <property type="evidence" value="ECO:0007669"/>
    <property type="project" value="UniProtKB-KW"/>
</dbReference>
<keyword evidence="7" id="KW-0547">Nucleotide-binding</keyword>
<sequence>MPLLLLFRVSRLFFERNSLNGRPQEARSCRLLPHISFCIKKHFDIQNSHQIAMNILELSEQEIQRRNSLEELRNMGIEPYPAAEYKVTAYSDDIKENFSDEAEEQREVCIAGRLMGRRVMGKASFAELMDSKGRIQVYITRDDLCPDEDKTQYNVLFKKLLDLGDFIGVKGYVFRTQTGEISVHAKELVLLSKSLKPLPVVKEKDGVTYDAFNDPELRYRQRYVDLLVNPEVKDIFLKRSLVVKTMRQYFDEAGYTEVETPILQPIAGGASARPFITHHNSLDVDLYLRIATELYLKRLIVGGFEGVYEIGKNFRNEGMDRNHNPEFTCMELYVQYKDYNWMMEFTEGLLERICIAVNGKPETVVDGKTISFKAPFRRLPILEAIKEKTGYDLTGKSEDEIREICNKLNMEIDDTMGKGKLIDEIFGEFCEGTFIQPTFITDYPVEMSPLTKKHRTNPELTERFELMVNGKEVANAYSELNDPIDQEERFQDQLRLSEKGDDEAMFIDQDFLRALQYGMPPTSGIGIGIDRLVMLMTGQTQIQEVLFFPQMRPEKKAPRDAAAKYVEAGIPEALVPVLQKVGYYLVSDLKDVKAQKIQQQIGDVIKKFKLEIEKPSVQDIEAWNV</sequence>
<evidence type="ECO:0000256" key="6">
    <source>
        <dbReference type="ARBA" id="ARBA00022723"/>
    </source>
</evidence>
<dbReference type="InterPro" id="IPR044136">
    <property type="entry name" value="Lys-tRNA-ligase_II_N"/>
</dbReference>
<dbReference type="FunFam" id="3.30.930.10:FF:000238">
    <property type="entry name" value="Lysine--tRNA ligase"/>
    <property type="match status" value="1"/>
</dbReference>
<comment type="subcellular location">
    <subcellularLocation>
        <location evidence="1">Cytoplasm</location>
    </subcellularLocation>
</comment>
<evidence type="ECO:0000256" key="9">
    <source>
        <dbReference type="ARBA" id="ARBA00022917"/>
    </source>
</evidence>
<comment type="catalytic activity">
    <reaction evidence="12">
        <text>tRNA(Lys) + L-lysine + ATP = L-lysyl-tRNA(Lys) + AMP + diphosphate</text>
        <dbReference type="Rhea" id="RHEA:20792"/>
        <dbReference type="Rhea" id="RHEA-COMP:9696"/>
        <dbReference type="Rhea" id="RHEA-COMP:9697"/>
        <dbReference type="ChEBI" id="CHEBI:30616"/>
        <dbReference type="ChEBI" id="CHEBI:32551"/>
        <dbReference type="ChEBI" id="CHEBI:33019"/>
        <dbReference type="ChEBI" id="CHEBI:78442"/>
        <dbReference type="ChEBI" id="CHEBI:78529"/>
        <dbReference type="ChEBI" id="CHEBI:456215"/>
        <dbReference type="EC" id="6.1.1.6"/>
    </reaction>
</comment>
<dbReference type="PROSITE" id="PS50862">
    <property type="entry name" value="AA_TRNA_LIGASE_II"/>
    <property type="match status" value="1"/>
</dbReference>
<dbReference type="GO" id="GO:0006430">
    <property type="term" value="P:lysyl-tRNA aminoacylation"/>
    <property type="evidence" value="ECO:0007669"/>
    <property type="project" value="InterPro"/>
</dbReference>
<evidence type="ECO:0000256" key="10">
    <source>
        <dbReference type="ARBA" id="ARBA00023146"/>
    </source>
</evidence>
<protein>
    <recommendedName>
        <fullName evidence="3">lysine--tRNA ligase</fullName>
        <ecNumber evidence="3">6.1.1.6</ecNumber>
    </recommendedName>
    <alternativeName>
        <fullName evidence="11">Lysyl-tRNA synthetase</fullName>
    </alternativeName>
</protein>
<dbReference type="InterPro" id="IPR018149">
    <property type="entry name" value="Lys-tRNA-synth_II_C"/>
</dbReference>
<evidence type="ECO:0000256" key="5">
    <source>
        <dbReference type="ARBA" id="ARBA00022598"/>
    </source>
</evidence>
<dbReference type="EC" id="6.1.1.6" evidence="3"/>
<organism evidence="14">
    <name type="scientific">gut metagenome</name>
    <dbReference type="NCBI Taxonomy" id="749906"/>
    <lineage>
        <taxon>unclassified sequences</taxon>
        <taxon>metagenomes</taxon>
        <taxon>organismal metagenomes</taxon>
    </lineage>
</organism>
<dbReference type="CDD" id="cd04322">
    <property type="entry name" value="LysRS_N"/>
    <property type="match status" value="1"/>
</dbReference>
<evidence type="ECO:0000313" key="14">
    <source>
        <dbReference type="EMBL" id="EJW94835.1"/>
    </source>
</evidence>
<dbReference type="PANTHER" id="PTHR42918:SF15">
    <property type="entry name" value="LYSINE--TRNA LIGASE, CHLOROPLASTIC_MITOCHONDRIAL"/>
    <property type="match status" value="1"/>
</dbReference>
<dbReference type="SUPFAM" id="SSF55681">
    <property type="entry name" value="Class II aaRS and biotin synthetases"/>
    <property type="match status" value="1"/>
</dbReference>
<dbReference type="InterPro" id="IPR004364">
    <property type="entry name" value="Aa-tRNA-synt_II"/>
</dbReference>
<accession>J9C4U0</accession>
<dbReference type="GO" id="GO:0005524">
    <property type="term" value="F:ATP binding"/>
    <property type="evidence" value="ECO:0007669"/>
    <property type="project" value="UniProtKB-KW"/>
</dbReference>
<comment type="caution">
    <text evidence="14">The sequence shown here is derived from an EMBL/GenBank/DDBJ whole genome shotgun (WGS) entry which is preliminary data.</text>
</comment>
<dbReference type="GO" id="GO:0005829">
    <property type="term" value="C:cytosol"/>
    <property type="evidence" value="ECO:0007669"/>
    <property type="project" value="TreeGrafter"/>
</dbReference>
<evidence type="ECO:0000256" key="7">
    <source>
        <dbReference type="ARBA" id="ARBA00022741"/>
    </source>
</evidence>
<dbReference type="InterPro" id="IPR012340">
    <property type="entry name" value="NA-bd_OB-fold"/>
</dbReference>
<keyword evidence="4" id="KW-0963">Cytoplasm</keyword>
<dbReference type="SUPFAM" id="SSF50249">
    <property type="entry name" value="Nucleic acid-binding proteins"/>
    <property type="match status" value="1"/>
</dbReference>
<gene>
    <name evidence="14" type="ORF">EVA_17059</name>
</gene>
<dbReference type="CDD" id="cd00775">
    <property type="entry name" value="LysRS_core"/>
    <property type="match status" value="1"/>
</dbReference>
<dbReference type="InterPro" id="IPR045864">
    <property type="entry name" value="aa-tRNA-synth_II/BPL/LPL"/>
</dbReference>
<evidence type="ECO:0000256" key="1">
    <source>
        <dbReference type="ARBA" id="ARBA00004496"/>
    </source>
</evidence>
<evidence type="ECO:0000256" key="11">
    <source>
        <dbReference type="ARBA" id="ARBA00030563"/>
    </source>
</evidence>
<keyword evidence="5 14" id="KW-0436">Ligase</keyword>
<keyword evidence="8" id="KW-0067">ATP-binding</keyword>
<evidence type="ECO:0000256" key="4">
    <source>
        <dbReference type="ARBA" id="ARBA00022490"/>
    </source>
</evidence>
<name>J9C4U0_9ZZZZ</name>
<keyword evidence="10" id="KW-0030">Aminoacyl-tRNA synthetase</keyword>
<evidence type="ECO:0000256" key="3">
    <source>
        <dbReference type="ARBA" id="ARBA00013166"/>
    </source>
</evidence>
<evidence type="ECO:0000256" key="8">
    <source>
        <dbReference type="ARBA" id="ARBA00022840"/>
    </source>
</evidence>
<dbReference type="GO" id="GO:0004824">
    <property type="term" value="F:lysine-tRNA ligase activity"/>
    <property type="evidence" value="ECO:0007669"/>
    <property type="project" value="UniProtKB-EC"/>
</dbReference>
<dbReference type="GO" id="GO:0000049">
    <property type="term" value="F:tRNA binding"/>
    <property type="evidence" value="ECO:0007669"/>
    <property type="project" value="TreeGrafter"/>
</dbReference>
<reference evidence="14" key="1">
    <citation type="journal article" date="2012" name="PLoS ONE">
        <title>Gene sets for utilization of primary and secondary nutrition supplies in the distal gut of endangered iberian lynx.</title>
        <authorList>
            <person name="Alcaide M."/>
            <person name="Messina E."/>
            <person name="Richter M."/>
            <person name="Bargiela R."/>
            <person name="Peplies J."/>
            <person name="Huws S.A."/>
            <person name="Newbold C.J."/>
            <person name="Golyshin P.N."/>
            <person name="Simon M.A."/>
            <person name="Lopez G."/>
            <person name="Yakimov M.M."/>
            <person name="Ferrer M."/>
        </authorList>
    </citation>
    <scope>NUCLEOTIDE SEQUENCE</scope>
</reference>
<dbReference type="PRINTS" id="PR00982">
    <property type="entry name" value="TRNASYNTHLYS"/>
</dbReference>
<dbReference type="InterPro" id="IPR004365">
    <property type="entry name" value="NA-bd_OB_tRNA"/>
</dbReference>
<dbReference type="InterPro" id="IPR002313">
    <property type="entry name" value="Lys-tRNA-ligase_II"/>
</dbReference>
<dbReference type="InterPro" id="IPR006195">
    <property type="entry name" value="aa-tRNA-synth_II"/>
</dbReference>